<reference evidence="4" key="2">
    <citation type="submission" date="2011-03" db="EMBL/GenBank/DDBJ databases">
        <title>Annotation of Magnaporthe poae ATCC 64411.</title>
        <authorList>
            <person name="Ma L.-J."/>
            <person name="Dead R."/>
            <person name="Young S.K."/>
            <person name="Zeng Q."/>
            <person name="Gargeya S."/>
            <person name="Fitzgerald M."/>
            <person name="Haas B."/>
            <person name="Abouelleil A."/>
            <person name="Alvarado L."/>
            <person name="Arachchi H.M."/>
            <person name="Berlin A."/>
            <person name="Brown A."/>
            <person name="Chapman S.B."/>
            <person name="Chen Z."/>
            <person name="Dunbar C."/>
            <person name="Freedman E."/>
            <person name="Gearin G."/>
            <person name="Gellesch M."/>
            <person name="Goldberg J."/>
            <person name="Griggs A."/>
            <person name="Gujja S."/>
            <person name="Heiman D."/>
            <person name="Howarth C."/>
            <person name="Larson L."/>
            <person name="Lui A."/>
            <person name="MacDonald P.J.P."/>
            <person name="Mehta T."/>
            <person name="Montmayeur A."/>
            <person name="Murphy C."/>
            <person name="Neiman D."/>
            <person name="Pearson M."/>
            <person name="Priest M."/>
            <person name="Roberts A."/>
            <person name="Saif S."/>
            <person name="Shea T."/>
            <person name="Shenoy N."/>
            <person name="Sisk P."/>
            <person name="Stolte C."/>
            <person name="Sykes S."/>
            <person name="Yandava C."/>
            <person name="Wortman J."/>
            <person name="Nusbaum C."/>
            <person name="Birren B."/>
        </authorList>
    </citation>
    <scope>NUCLEOTIDE SEQUENCE</scope>
    <source>
        <strain evidence="4">ATCC 64411</strain>
    </source>
</reference>
<dbReference type="GO" id="GO:0019760">
    <property type="term" value="P:glucosinolate metabolic process"/>
    <property type="evidence" value="ECO:0007669"/>
    <property type="project" value="UniProtKB-ARBA"/>
</dbReference>
<keyword evidence="1" id="KW-0677">Repeat</keyword>
<feature type="compositionally biased region" description="Low complexity" evidence="3">
    <location>
        <begin position="180"/>
        <end position="220"/>
    </location>
</feature>
<dbReference type="PANTHER" id="PTHR47435">
    <property type="entry name" value="KELCH REPEAT PROTEIN (AFU_ORTHOLOGUE AFUA_5G12780)"/>
    <property type="match status" value="1"/>
</dbReference>
<dbReference type="Pfam" id="PF24681">
    <property type="entry name" value="Kelch_KLHDC2_KLHL20_DRC7"/>
    <property type="match status" value="1"/>
</dbReference>
<dbReference type="PANTHER" id="PTHR47435:SF4">
    <property type="entry name" value="KELCH REPEAT PROTEIN (AFU_ORTHOLOGUE AFUA_5G12780)"/>
    <property type="match status" value="1"/>
</dbReference>
<evidence type="ECO:0008006" key="5">
    <source>
        <dbReference type="Google" id="ProtNLM"/>
    </source>
</evidence>
<evidence type="ECO:0000313" key="4">
    <source>
        <dbReference type="EMBL" id="KLU92852.1"/>
    </source>
</evidence>
<feature type="non-terminal residue" evidence="4">
    <location>
        <position position="772"/>
    </location>
</feature>
<dbReference type="VEuPathDB" id="FungiDB:MAPG_11818"/>
<accession>A0A0H2UAA9</accession>
<evidence type="ECO:0000256" key="1">
    <source>
        <dbReference type="ARBA" id="ARBA00022737"/>
    </source>
</evidence>
<feature type="region of interest" description="Disordered" evidence="3">
    <location>
        <begin position="90"/>
        <end position="258"/>
    </location>
</feature>
<feature type="region of interest" description="Disordered" evidence="3">
    <location>
        <begin position="1"/>
        <end position="75"/>
    </location>
</feature>
<dbReference type="InterPro" id="IPR015915">
    <property type="entry name" value="Kelch-typ_b-propeller"/>
</dbReference>
<proteinExistence type="predicted"/>
<protein>
    <recommendedName>
        <fullName evidence="5">Kelch repeat-containing protein</fullName>
    </recommendedName>
</protein>
<gene>
    <name evidence="4" type="ORF">MAPG_11818</name>
</gene>
<feature type="compositionally biased region" description="Polar residues" evidence="3">
    <location>
        <begin position="169"/>
        <end position="179"/>
    </location>
</feature>
<evidence type="ECO:0000256" key="2">
    <source>
        <dbReference type="ARBA" id="ARBA00023004"/>
    </source>
</evidence>
<evidence type="ECO:0000256" key="3">
    <source>
        <dbReference type="SAM" id="MobiDB-lite"/>
    </source>
</evidence>
<sequence>MPAVKFPSRDISRTNPSSQPSPPPPTTSDFQQQKPHRPSFNSHNTQDRLRESANRLPATCSSMSSSPSTAVRKERRSMFREVGLFDDEYANAGQEGGSSTLPSFLGDSRGQLGDFASLSSTSSARQATNDGGGLPAIAVSQQDADPEGVVRASGATGASATIREGGNEGQQQLKQQGRDSQTQPGQSSSSRPQASTSARSNNRATGASIGSIITSSNTNADTNIKNIASPTTTTTTSNAAIPVPTPLTSPNTKQSWFSKLPMGRRPRMKAAASAPPPSTATSFSRVTMIAMLIAVVLPAFSYNNGRQKVEVSGADAGVINSPRGQQWGWRQHQDGDQGSAFVPRANSPTQVCTRWAHQTALLNGTVYIYGGQTKTSPSQETDTWNNNFLTLDLTKSWDTKTPILNGLPQPSGPPKVAMGYLWNDYNNLYLYGGQFADNPFVEPSRSSVWKYSVRGASWTEDQKPVTSSGNNSEPGGVAVQRSAEGAGLSVPELGLSWYFGGHLDLSTTPGWSNQIARVYLKSLLEFTHPGYANTGIDSLRSKGAGEMGAYRNITKGRIQRQDAFFERADGALVFIPGWGDMGVLIGLGGGTNTTFADNLGTLDVYDIARSEWYHQETSGIPPSVRVNLCAVVASAPDASSFQVHVFGGQNLEPFRDQVQYDDMYILTIPSFTWIKVDKAGKNQPSPRAGHTCNMRDGQIVVTGGFVGIGAPCDSPGIYVFDATRLEWTDRFNARADRPDLHPENSVMAGSSGYRVPDKVVSVIGGGPSGSAT</sequence>
<reference evidence="4" key="1">
    <citation type="submission" date="2010-05" db="EMBL/GenBank/DDBJ databases">
        <title>The Genome Sequence of Magnaporthe poae strain ATCC 64411.</title>
        <authorList>
            <consortium name="The Broad Institute Genome Sequencing Platform"/>
            <consortium name="Broad Institute Genome Sequencing Center for Infectious Disease"/>
            <person name="Ma L.-J."/>
            <person name="Dead R."/>
            <person name="Young S."/>
            <person name="Zeng Q."/>
            <person name="Koehrsen M."/>
            <person name="Alvarado L."/>
            <person name="Berlin A."/>
            <person name="Chapman S.B."/>
            <person name="Chen Z."/>
            <person name="Freedman E."/>
            <person name="Gellesch M."/>
            <person name="Goldberg J."/>
            <person name="Griggs A."/>
            <person name="Gujja S."/>
            <person name="Heilman E.R."/>
            <person name="Heiman D."/>
            <person name="Hepburn T."/>
            <person name="Howarth C."/>
            <person name="Jen D."/>
            <person name="Larson L."/>
            <person name="Mehta T."/>
            <person name="Neiman D."/>
            <person name="Pearson M."/>
            <person name="Roberts A."/>
            <person name="Saif S."/>
            <person name="Shea T."/>
            <person name="Shenoy N."/>
            <person name="Sisk P."/>
            <person name="Stolte C."/>
            <person name="Sykes S."/>
            <person name="Walk T."/>
            <person name="White J."/>
            <person name="Yandava C."/>
            <person name="Haas B."/>
            <person name="Nusbaum C."/>
            <person name="Birren B."/>
        </authorList>
    </citation>
    <scope>NUCLEOTIDE SEQUENCE</scope>
    <source>
        <strain evidence="4">ATCC 64411</strain>
    </source>
</reference>
<organism evidence="4">
    <name type="scientific">Magnaporthiopsis poae (strain ATCC 64411 / 73-15)</name>
    <name type="common">Kentucky bluegrass fungus</name>
    <name type="synonym">Magnaporthe poae</name>
    <dbReference type="NCBI Taxonomy" id="644358"/>
    <lineage>
        <taxon>Eukaryota</taxon>
        <taxon>Fungi</taxon>
        <taxon>Dikarya</taxon>
        <taxon>Ascomycota</taxon>
        <taxon>Pezizomycotina</taxon>
        <taxon>Sordariomycetes</taxon>
        <taxon>Sordariomycetidae</taxon>
        <taxon>Magnaporthales</taxon>
        <taxon>Magnaporthaceae</taxon>
        <taxon>Magnaporthiopsis</taxon>
    </lineage>
</organism>
<feature type="compositionally biased region" description="Polar residues" evidence="3">
    <location>
        <begin position="117"/>
        <end position="129"/>
    </location>
</feature>
<feature type="compositionally biased region" description="Polar residues" evidence="3">
    <location>
        <begin position="246"/>
        <end position="257"/>
    </location>
</feature>
<dbReference type="SUPFAM" id="SSF117281">
    <property type="entry name" value="Kelch motif"/>
    <property type="match status" value="1"/>
</dbReference>
<dbReference type="OrthoDB" id="10251809at2759"/>
<keyword evidence="2" id="KW-0408">Iron</keyword>
<name>A0A0H2UAA9_MAGP6</name>
<dbReference type="EMBL" id="GL877002">
    <property type="protein sequence ID" value="KLU92852.1"/>
    <property type="molecule type" value="Genomic_DNA"/>
</dbReference>
<feature type="compositionally biased region" description="Polar residues" evidence="3">
    <location>
        <begin position="221"/>
        <end position="230"/>
    </location>
</feature>
<dbReference type="Gene3D" id="2.120.10.80">
    <property type="entry name" value="Kelch-type beta propeller"/>
    <property type="match status" value="2"/>
</dbReference>
<dbReference type="AlphaFoldDB" id="A0A0H2UAA9"/>